<dbReference type="Gene3D" id="3.50.50.60">
    <property type="entry name" value="FAD/NAD(P)-binding domain"/>
    <property type="match status" value="1"/>
</dbReference>
<reference evidence="1 2" key="1">
    <citation type="submission" date="2019-11" db="EMBL/GenBank/DDBJ databases">
        <title>Nocardia sp. nov. CT2-14 isolated from soil.</title>
        <authorList>
            <person name="Kanchanasin P."/>
            <person name="Tanasupawat S."/>
            <person name="Yuki M."/>
            <person name="Kudo T."/>
        </authorList>
    </citation>
    <scope>NUCLEOTIDE SEQUENCE [LARGE SCALE GENOMIC DNA]</scope>
    <source>
        <strain evidence="1 2">CT2-14</strain>
    </source>
</reference>
<dbReference type="PANTHER" id="PTHR10668">
    <property type="entry name" value="PHYTOENE DEHYDROGENASE"/>
    <property type="match status" value="1"/>
</dbReference>
<comment type="caution">
    <text evidence="1">The sequence shown here is derived from an EMBL/GenBank/DDBJ whole genome shotgun (WGS) entry which is preliminary data.</text>
</comment>
<dbReference type="SUPFAM" id="SSF51905">
    <property type="entry name" value="FAD/NAD(P)-binding domain"/>
    <property type="match status" value="1"/>
</dbReference>
<protein>
    <submittedName>
        <fullName evidence="1">NAD(P)-binding protein</fullName>
    </submittedName>
</protein>
<dbReference type="InterPro" id="IPR036188">
    <property type="entry name" value="FAD/NAD-bd_sf"/>
</dbReference>
<gene>
    <name evidence="1" type="ORF">GLP40_11985</name>
</gene>
<organism evidence="1 2">
    <name type="scientific">Nocardia aurantiaca</name>
    <dbReference type="NCBI Taxonomy" id="2675850"/>
    <lineage>
        <taxon>Bacteria</taxon>
        <taxon>Bacillati</taxon>
        <taxon>Actinomycetota</taxon>
        <taxon>Actinomycetes</taxon>
        <taxon>Mycobacteriales</taxon>
        <taxon>Nocardiaceae</taxon>
        <taxon>Nocardia</taxon>
    </lineage>
</organism>
<evidence type="ECO:0000313" key="1">
    <source>
        <dbReference type="EMBL" id="MTE13491.1"/>
    </source>
</evidence>
<dbReference type="RefSeq" id="WP_154787959.1">
    <property type="nucleotide sequence ID" value="NZ_WMBB01000005.1"/>
</dbReference>
<dbReference type="EMBL" id="WMBB01000005">
    <property type="protein sequence ID" value="MTE13491.1"/>
    <property type="molecule type" value="Genomic_DNA"/>
</dbReference>
<accession>A0A6I3KVQ4</accession>
<sequence length="471" mass="49510">MSTATVVGAGPNGLAAAVALARSGVQVTVLEAMAEIGGGTRTQEAILPGLFHDQCSAIHPMAVGSPFLAELGLEKYGLSWRTAELDCVHPLDDGSAGVLHRSVGHTAAGLGADGRRWRTLFEGPAARYDDLGADIMRPLLRIPRHPLTLARFGAPTLLPASTLARTFRTEQARALFGGIAAHAFRPLHYPMTSAIGLGIITAGHRHGWPVAAGGSQSIADALAALLTDLGGKIETGVRIDAASQLPSADLTLFDLAPDAVANILGDRLPARIARAYRRFRRGPGAFKVDFAVQGGVPWTNPDARRAGTVHLAGAYAELAAAERDIHIGRMPQRPFVLVGQQYLADPQRSIGDIQPVWTYAHVPHGYTGDATAAIIAQIERFAPGFRDRIIGHTVRTATDMTAYNPNYVGGDIMTGSKDIRQLIFGPRITVSPYSVGVPGMYICSAATPPGPGAHGMCGANAAAAALRHLGR</sequence>
<keyword evidence="2" id="KW-1185">Reference proteome</keyword>
<dbReference type="Proteomes" id="UP000432464">
    <property type="component" value="Unassembled WGS sequence"/>
</dbReference>
<dbReference type="Pfam" id="PF13450">
    <property type="entry name" value="NAD_binding_8"/>
    <property type="match status" value="1"/>
</dbReference>
<evidence type="ECO:0000313" key="2">
    <source>
        <dbReference type="Proteomes" id="UP000432464"/>
    </source>
</evidence>
<dbReference type="AlphaFoldDB" id="A0A6I3KVQ4"/>
<proteinExistence type="predicted"/>
<dbReference type="PRINTS" id="PR00419">
    <property type="entry name" value="ADXRDTASE"/>
</dbReference>
<name>A0A6I3KVQ4_9NOCA</name>
<dbReference type="PANTHER" id="PTHR10668:SF105">
    <property type="entry name" value="DEHYDROGENASE-RELATED"/>
    <property type="match status" value="1"/>
</dbReference>